<dbReference type="InterPro" id="IPR004033">
    <property type="entry name" value="UbiE/COQ5_MeTrFase"/>
</dbReference>
<dbReference type="PANTHER" id="PTHR43591:SF24">
    <property type="entry name" value="2-METHOXY-6-POLYPRENYL-1,4-BENZOQUINOL METHYLASE, MITOCHONDRIAL"/>
    <property type="match status" value="1"/>
</dbReference>
<dbReference type="STRING" id="631454.N177_1180"/>
<dbReference type="Proteomes" id="UP000017819">
    <property type="component" value="Unassembled WGS sequence"/>
</dbReference>
<feature type="binding site" evidence="6">
    <location>
        <position position="101"/>
    </location>
    <ligand>
        <name>S-adenosyl-L-methionine</name>
        <dbReference type="ChEBI" id="CHEBI:59789"/>
    </ligand>
</feature>
<dbReference type="UniPathway" id="UPA00079">
    <property type="reaction ID" value="UER00169"/>
</dbReference>
<evidence type="ECO:0000313" key="7">
    <source>
        <dbReference type="EMBL" id="ESR25845.1"/>
    </source>
</evidence>
<dbReference type="CDD" id="cd02440">
    <property type="entry name" value="AdoMet_MTases"/>
    <property type="match status" value="1"/>
</dbReference>
<proteinExistence type="inferred from homology"/>
<dbReference type="NCBIfam" id="NF001244">
    <property type="entry name" value="PRK00216.1-5"/>
    <property type="match status" value="1"/>
</dbReference>
<dbReference type="EMBL" id="AWXZ01000017">
    <property type="protein sequence ID" value="ESR25845.1"/>
    <property type="molecule type" value="Genomic_DNA"/>
</dbReference>
<keyword evidence="3 6" id="KW-0808">Transferase</keyword>
<comment type="similarity">
    <text evidence="6">Belongs to the class I-like SAM-binding methyltransferase superfamily. MenG/UbiE family.</text>
</comment>
<evidence type="ECO:0000256" key="5">
    <source>
        <dbReference type="ARBA" id="ARBA00022691"/>
    </source>
</evidence>
<organism evidence="7 8">
    <name type="scientific">Lutibaculum baratangense AMV1</name>
    <dbReference type="NCBI Taxonomy" id="631454"/>
    <lineage>
        <taxon>Bacteria</taxon>
        <taxon>Pseudomonadati</taxon>
        <taxon>Pseudomonadota</taxon>
        <taxon>Alphaproteobacteria</taxon>
        <taxon>Hyphomicrobiales</taxon>
        <taxon>Tepidamorphaceae</taxon>
        <taxon>Lutibaculum</taxon>
    </lineage>
</organism>
<keyword evidence="2 6" id="KW-0489">Methyltransferase</keyword>
<evidence type="ECO:0000256" key="6">
    <source>
        <dbReference type="HAMAP-Rule" id="MF_01813"/>
    </source>
</evidence>
<comment type="pathway">
    <text evidence="6">Cofactor biosynthesis; ubiquinone biosynthesis.</text>
</comment>
<feature type="binding site" evidence="6">
    <location>
        <position position="81"/>
    </location>
    <ligand>
        <name>S-adenosyl-L-methionine</name>
        <dbReference type="ChEBI" id="CHEBI:59789"/>
    </ligand>
</feature>
<name>V4RRQ8_9HYPH</name>
<reference evidence="7 8" key="1">
    <citation type="journal article" date="2014" name="Genome Announc.">
        <title>Draft Genome Sequence of Lutibaculum baratangense Strain AMV1T, Isolated from a Mud Volcano in Andamans, India.</title>
        <authorList>
            <person name="Singh A."/>
            <person name="Sreenivas A."/>
            <person name="Sathyanarayana Reddy G."/>
            <person name="Pinnaka A.K."/>
            <person name="Shivaji S."/>
        </authorList>
    </citation>
    <scope>NUCLEOTIDE SEQUENCE [LARGE SCALE GENOMIC DNA]</scope>
    <source>
        <strain evidence="7 8">AMV1</strain>
    </source>
</reference>
<comment type="caution">
    <text evidence="7">The sequence shown here is derived from an EMBL/GenBank/DDBJ whole genome shotgun (WGS) entry which is preliminary data.</text>
</comment>
<feature type="binding site" evidence="6">
    <location>
        <begin position="129"/>
        <end position="130"/>
    </location>
    <ligand>
        <name>S-adenosyl-L-methionine</name>
        <dbReference type="ChEBI" id="CHEBI:59789"/>
    </ligand>
</feature>
<evidence type="ECO:0000256" key="4">
    <source>
        <dbReference type="ARBA" id="ARBA00022688"/>
    </source>
</evidence>
<accession>V4RRQ8</accession>
<dbReference type="PATRIC" id="fig|631454.5.peg.1165"/>
<comment type="catalytic activity">
    <reaction evidence="6">
        <text>a 2-methoxy-6-(all-trans-polyprenyl)benzene-1,4-diol + S-adenosyl-L-methionine = a 5-methoxy-2-methyl-3-(all-trans-polyprenyl)benzene-1,4-diol + S-adenosyl-L-homocysteine + H(+)</text>
        <dbReference type="Rhea" id="RHEA:28286"/>
        <dbReference type="Rhea" id="RHEA-COMP:10858"/>
        <dbReference type="Rhea" id="RHEA-COMP:10859"/>
        <dbReference type="ChEBI" id="CHEBI:15378"/>
        <dbReference type="ChEBI" id="CHEBI:57856"/>
        <dbReference type="ChEBI" id="CHEBI:59789"/>
        <dbReference type="ChEBI" id="CHEBI:84166"/>
        <dbReference type="ChEBI" id="CHEBI:84167"/>
        <dbReference type="EC" id="2.1.1.201"/>
    </reaction>
</comment>
<dbReference type="InterPro" id="IPR029063">
    <property type="entry name" value="SAM-dependent_MTases_sf"/>
</dbReference>
<dbReference type="OrthoDB" id="9808140at2"/>
<dbReference type="UniPathway" id="UPA00232"/>
<dbReference type="PROSITE" id="PS01183">
    <property type="entry name" value="UBIE_1"/>
    <property type="match status" value="1"/>
</dbReference>
<dbReference type="eggNOG" id="COG2226">
    <property type="taxonomic scope" value="Bacteria"/>
</dbReference>
<keyword evidence="1 6" id="KW-0474">Menaquinone biosynthesis</keyword>
<keyword evidence="7" id="KW-0830">Ubiquinone</keyword>
<evidence type="ECO:0000313" key="8">
    <source>
        <dbReference type="Proteomes" id="UP000017819"/>
    </source>
</evidence>
<dbReference type="PANTHER" id="PTHR43591">
    <property type="entry name" value="METHYLTRANSFERASE"/>
    <property type="match status" value="1"/>
</dbReference>
<comment type="catalytic activity">
    <reaction evidence="6">
        <text>a 2-demethylmenaquinol + S-adenosyl-L-methionine = a menaquinol + S-adenosyl-L-homocysteine + H(+)</text>
        <dbReference type="Rhea" id="RHEA:42640"/>
        <dbReference type="Rhea" id="RHEA-COMP:9539"/>
        <dbReference type="Rhea" id="RHEA-COMP:9563"/>
        <dbReference type="ChEBI" id="CHEBI:15378"/>
        <dbReference type="ChEBI" id="CHEBI:18151"/>
        <dbReference type="ChEBI" id="CHEBI:55437"/>
        <dbReference type="ChEBI" id="CHEBI:57856"/>
        <dbReference type="ChEBI" id="CHEBI:59789"/>
        <dbReference type="EC" id="2.1.1.163"/>
    </reaction>
</comment>
<dbReference type="EC" id="2.1.1.201" evidence="6"/>
<comment type="function">
    <text evidence="6">Methyltransferase required for the conversion of demethylmenaquinol (DMKH2) to menaquinol (MKH2) and the conversion of 2-polyprenyl-6-methoxy-1,4-benzoquinol (DDMQH2) to 2-polyprenyl-3-methyl-6-methoxy-1,4-benzoquinol (DMQH2).</text>
</comment>
<dbReference type="GO" id="GO:0009060">
    <property type="term" value="P:aerobic respiration"/>
    <property type="evidence" value="ECO:0007669"/>
    <property type="project" value="UniProtKB-UniRule"/>
</dbReference>
<dbReference type="PROSITE" id="PS51608">
    <property type="entry name" value="SAM_MT_UBIE"/>
    <property type="match status" value="1"/>
</dbReference>
<evidence type="ECO:0000256" key="2">
    <source>
        <dbReference type="ARBA" id="ARBA00022603"/>
    </source>
</evidence>
<dbReference type="GO" id="GO:0009234">
    <property type="term" value="P:menaquinone biosynthetic process"/>
    <property type="evidence" value="ECO:0007669"/>
    <property type="project" value="UniProtKB-UniRule"/>
</dbReference>
<dbReference type="GO" id="GO:0043770">
    <property type="term" value="F:demethylmenaquinone methyltransferase activity"/>
    <property type="evidence" value="ECO:0007669"/>
    <property type="project" value="UniProtKB-UniRule"/>
</dbReference>
<gene>
    <name evidence="6" type="primary">ubiE</name>
    <name evidence="7" type="ORF">N177_1180</name>
</gene>
<dbReference type="AlphaFoldDB" id="V4RRQ8"/>
<dbReference type="RefSeq" id="WP_023431325.1">
    <property type="nucleotide sequence ID" value="NZ_AWXZ01000017.1"/>
</dbReference>
<dbReference type="HAMAP" id="MF_01813">
    <property type="entry name" value="MenG_UbiE_methyltr"/>
    <property type="match status" value="1"/>
</dbReference>
<sequence length="257" mass="29050">MNSDFDDQAGAPHTHFGFRTIPAAEKQGRVDEVFHRVAARYDIMNDLMSGGLHRVWKDAMISWLAPPRRGPYKVLDVAGGTGDIAFRIARRSREAQLTVCDINESMLTVGRQRAEKQGLSDRVDFALGNAQSLPFPDMSFDAYTIAFGIRNVTVIEEALSEAFRVLRPGGRFMCLEFSPVDTPVLDRIYDLYSYRVIPEIGRRIVGDPDPYQYLVESIRRFPHRETFAEMIAEAGFSRVSFRKMTGGVALLHSGWRL</sequence>
<dbReference type="Gene3D" id="3.40.50.150">
    <property type="entry name" value="Vaccinia Virus protein VP39"/>
    <property type="match status" value="1"/>
</dbReference>
<dbReference type="NCBIfam" id="NF001242">
    <property type="entry name" value="PRK00216.1-3"/>
    <property type="match status" value="1"/>
</dbReference>
<comment type="caution">
    <text evidence="6">Lacks conserved residue(s) required for the propagation of feature annotation.</text>
</comment>
<keyword evidence="8" id="KW-1185">Reference proteome</keyword>
<protein>
    <recommendedName>
        <fullName evidence="6">Ubiquinone/menaquinone biosynthesis C-methyltransferase UbiE</fullName>
        <ecNumber evidence="6">2.1.1.163</ecNumber>
        <ecNumber evidence="6">2.1.1.201</ecNumber>
    </recommendedName>
    <alternativeName>
        <fullName evidence="6">2-methoxy-6-polyprenyl-1,4-benzoquinol methylase</fullName>
    </alternativeName>
    <alternativeName>
        <fullName evidence="6">Demethylmenaquinone methyltransferase</fullName>
    </alternativeName>
</protein>
<dbReference type="GO" id="GO:0032259">
    <property type="term" value="P:methylation"/>
    <property type="evidence" value="ECO:0007669"/>
    <property type="project" value="UniProtKB-KW"/>
</dbReference>
<dbReference type="InterPro" id="IPR023576">
    <property type="entry name" value="UbiE/COQ5_MeTrFase_CS"/>
</dbReference>
<evidence type="ECO:0000256" key="1">
    <source>
        <dbReference type="ARBA" id="ARBA00022428"/>
    </source>
</evidence>
<dbReference type="EC" id="2.1.1.163" evidence="6"/>
<dbReference type="NCBIfam" id="TIGR01934">
    <property type="entry name" value="MenG_MenH_UbiE"/>
    <property type="match status" value="1"/>
</dbReference>
<dbReference type="Pfam" id="PF01209">
    <property type="entry name" value="Ubie_methyltran"/>
    <property type="match status" value="1"/>
</dbReference>
<dbReference type="GO" id="GO:0008425">
    <property type="term" value="F:2-methoxy-6-polyprenyl-1,4-benzoquinol methyltransferase activity"/>
    <property type="evidence" value="ECO:0007669"/>
    <property type="project" value="UniProtKB-UniRule"/>
</dbReference>
<keyword evidence="4 6" id="KW-0831">Ubiquinone biosynthesis</keyword>
<dbReference type="SUPFAM" id="SSF53335">
    <property type="entry name" value="S-adenosyl-L-methionine-dependent methyltransferases"/>
    <property type="match status" value="1"/>
</dbReference>
<dbReference type="PROSITE" id="PS01184">
    <property type="entry name" value="UBIE_2"/>
    <property type="match status" value="1"/>
</dbReference>
<evidence type="ECO:0000256" key="3">
    <source>
        <dbReference type="ARBA" id="ARBA00022679"/>
    </source>
</evidence>
<keyword evidence="5 6" id="KW-0949">S-adenosyl-L-methionine</keyword>
<comment type="pathway">
    <text evidence="6">Quinol/quinone metabolism; menaquinone biosynthesis; menaquinol from 1,4-dihydroxy-2-naphthoate: step 2/2.</text>
</comment>